<reference evidence="1" key="1">
    <citation type="submission" date="2014-03" db="EMBL/GenBank/DDBJ databases">
        <title>A sequence of cellulolytic fosmid clone of goat rumen metagenome.</title>
        <authorList>
            <person name="Lee K.-T."/>
            <person name="Kim J.-Y."/>
            <person name="Kim Y.-J."/>
            <person name="Ahn J.-H."/>
            <person name="Park M.-N."/>
            <person name="Kim J.-H."/>
            <person name="Kim T.-H."/>
        </authorList>
    </citation>
    <scope>NUCLEOTIDE SEQUENCE</scope>
</reference>
<dbReference type="AlphaFoldDB" id="A0A0B4N0V3"/>
<proteinExistence type="predicted"/>
<sequence length="106" mass="12100">MEEKSVYRLRIFIAISSVLVFGALLLWLLLGLSRADSISAEQRLKAVKQSVTNGIVLCYSIEGCYPDSLEYIKDNYGVDYDDAKYLVHYRYVSGDIPPTVMVYENY</sequence>
<accession>A0A0B4N0V3</accession>
<organism evidence="1">
    <name type="scientific">uncultured bacterium Ad_136_J17_contig2</name>
    <dbReference type="NCBI Taxonomy" id="1489302"/>
    <lineage>
        <taxon>Bacteria</taxon>
        <taxon>environmental samples</taxon>
    </lineage>
</organism>
<dbReference type="EMBL" id="KJ631393">
    <property type="protein sequence ID" value="AIF26102.1"/>
    <property type="molecule type" value="Genomic_DNA"/>
</dbReference>
<evidence type="ECO:0000313" key="1">
    <source>
        <dbReference type="EMBL" id="AIF26102.1"/>
    </source>
</evidence>
<name>A0A0B4N0V3_9BACT</name>
<protein>
    <submittedName>
        <fullName evidence="1">Uncharacterized protein</fullName>
    </submittedName>
</protein>